<evidence type="ECO:0000256" key="1">
    <source>
        <dbReference type="SAM" id="Coils"/>
    </source>
</evidence>
<gene>
    <name evidence="2" type="ORF">A2654_00030</name>
</gene>
<dbReference type="AlphaFoldDB" id="A0A1G2E5R2"/>
<dbReference type="EMBL" id="MHMA01000013">
    <property type="protein sequence ID" value="OGZ20428.1"/>
    <property type="molecule type" value="Genomic_DNA"/>
</dbReference>
<organism evidence="2 3">
    <name type="scientific">Candidatus Nealsonbacteria bacterium RIFCSPHIGHO2_01_FULL_43_31</name>
    <dbReference type="NCBI Taxonomy" id="1801665"/>
    <lineage>
        <taxon>Bacteria</taxon>
        <taxon>Candidatus Nealsoniibacteriota</taxon>
    </lineage>
</organism>
<proteinExistence type="predicted"/>
<sequence length="191" mass="21261">MITEDIPGSTFLYSSDSQHIFLPKDGTYHFVYKGIGDGPTTVEIQDFIADVAIPLATYSDIPTTPSTSATFAVNSQNPEKTIIKIDTNNDGETDELVVSDETDISDLLTLLKEKIQSLDIKDKLKNNLLKNIENLKKKIEKKKRNDKSLISIKNKINNIINKAVKKGKKGKIADSDVREIINLLEQIESAL</sequence>
<protein>
    <submittedName>
        <fullName evidence="2">Uncharacterized protein</fullName>
    </submittedName>
</protein>
<comment type="caution">
    <text evidence="2">The sequence shown here is derived from an EMBL/GenBank/DDBJ whole genome shotgun (WGS) entry which is preliminary data.</text>
</comment>
<reference evidence="2 3" key="1">
    <citation type="journal article" date="2016" name="Nat. Commun.">
        <title>Thousands of microbial genomes shed light on interconnected biogeochemical processes in an aquifer system.</title>
        <authorList>
            <person name="Anantharaman K."/>
            <person name="Brown C.T."/>
            <person name="Hug L.A."/>
            <person name="Sharon I."/>
            <person name="Castelle C.J."/>
            <person name="Probst A.J."/>
            <person name="Thomas B.C."/>
            <person name="Singh A."/>
            <person name="Wilkins M.J."/>
            <person name="Karaoz U."/>
            <person name="Brodie E.L."/>
            <person name="Williams K.H."/>
            <person name="Hubbard S.S."/>
            <person name="Banfield J.F."/>
        </authorList>
    </citation>
    <scope>NUCLEOTIDE SEQUENCE [LARGE SCALE GENOMIC DNA]</scope>
</reference>
<evidence type="ECO:0000313" key="2">
    <source>
        <dbReference type="EMBL" id="OGZ20428.1"/>
    </source>
</evidence>
<name>A0A1G2E5R2_9BACT</name>
<dbReference type="Proteomes" id="UP000178721">
    <property type="component" value="Unassembled WGS sequence"/>
</dbReference>
<evidence type="ECO:0000313" key="3">
    <source>
        <dbReference type="Proteomes" id="UP000178721"/>
    </source>
</evidence>
<accession>A0A1G2E5R2</accession>
<feature type="coiled-coil region" evidence="1">
    <location>
        <begin position="118"/>
        <end position="149"/>
    </location>
</feature>
<keyword evidence="1" id="KW-0175">Coiled coil</keyword>